<evidence type="ECO:0000313" key="4">
    <source>
        <dbReference type="Proteomes" id="UP000322454"/>
    </source>
</evidence>
<comment type="function">
    <text evidence="2">Antitoxin component of a type II toxin-antitoxin (TA) system.</text>
</comment>
<sequence length="81" mass="9398">MKFVPSRDLRLYTNKVIDDLKEEQEIIVTQNGMPVALMIPIDPKNLNETLNSWQSIKLKKAVRDLRESAIKETTINNDSRE</sequence>
<dbReference type="InterPro" id="IPR036165">
    <property type="entry name" value="YefM-like_sf"/>
</dbReference>
<dbReference type="InterPro" id="IPR006442">
    <property type="entry name" value="Antitoxin_Phd/YefM"/>
</dbReference>
<dbReference type="Proteomes" id="UP000322454">
    <property type="component" value="Unassembled WGS sequence"/>
</dbReference>
<dbReference type="SUPFAM" id="SSF143120">
    <property type="entry name" value="YefM-like"/>
    <property type="match status" value="1"/>
</dbReference>
<evidence type="ECO:0000256" key="2">
    <source>
        <dbReference type="RuleBase" id="RU362080"/>
    </source>
</evidence>
<accession>A0A520X6J4</accession>
<comment type="caution">
    <text evidence="3">The sequence shown here is derived from an EMBL/GenBank/DDBJ whole genome shotgun (WGS) entry which is preliminary data.</text>
</comment>
<reference evidence="3 4" key="1">
    <citation type="submission" date="2019-01" db="EMBL/GenBank/DDBJ databases">
        <title>Insights into ecological role of a new deltaproteobacterial order Candidatus Sinidesulfobacterales (Sva0485) by metagenomics and metatranscriptomics.</title>
        <authorList>
            <person name="Tan S."/>
            <person name="Liu J."/>
            <person name="Fang Y."/>
            <person name="Hedlund B."/>
            <person name="Lian Z.-H."/>
            <person name="Huang L.-Y."/>
            <person name="Li J.-T."/>
            <person name="Huang L.-N."/>
            <person name="Li W.-J."/>
            <person name="Jiang H.-C."/>
            <person name="Dong H.-L."/>
            <person name="Shu W.-S."/>
        </authorList>
    </citation>
    <scope>NUCLEOTIDE SEQUENCE [LARGE SCALE GENOMIC DNA]</scope>
    <source>
        <strain evidence="3">AP4</strain>
    </source>
</reference>
<dbReference type="Pfam" id="PF02604">
    <property type="entry name" value="PhdYeFM_antitox"/>
    <property type="match status" value="1"/>
</dbReference>
<comment type="similarity">
    <text evidence="1 2">Belongs to the phD/YefM antitoxin family.</text>
</comment>
<evidence type="ECO:0000256" key="1">
    <source>
        <dbReference type="ARBA" id="ARBA00009981"/>
    </source>
</evidence>
<name>A0A520X6J4_9DELT</name>
<gene>
    <name evidence="3" type="ORF">EVJ48_09900</name>
</gene>
<dbReference type="AlphaFoldDB" id="A0A520X6J4"/>
<proteinExistence type="inferred from homology"/>
<protein>
    <recommendedName>
        <fullName evidence="2">Antitoxin</fullName>
    </recommendedName>
</protein>
<dbReference type="EMBL" id="SHMQ01000052">
    <property type="protein sequence ID" value="RZV36834.1"/>
    <property type="molecule type" value="Genomic_DNA"/>
</dbReference>
<organism evidence="3 4">
    <name type="scientific">Candidatus Acidulodesulfobacterium acidiphilum</name>
    <dbReference type="NCBI Taxonomy" id="2597224"/>
    <lineage>
        <taxon>Bacteria</taxon>
        <taxon>Deltaproteobacteria</taxon>
        <taxon>Candidatus Acidulodesulfobacterales</taxon>
        <taxon>Candidatus Acidulodesulfobacterium</taxon>
    </lineage>
</organism>
<evidence type="ECO:0000313" key="3">
    <source>
        <dbReference type="EMBL" id="RZV36834.1"/>
    </source>
</evidence>